<proteinExistence type="predicted"/>
<evidence type="ECO:0000313" key="2">
    <source>
        <dbReference type="Proteomes" id="UP000003755"/>
    </source>
</evidence>
<dbReference type="Proteomes" id="UP000003755">
    <property type="component" value="Unassembled WGS sequence"/>
</dbReference>
<dbReference type="EMBL" id="ABYU02000019">
    <property type="protein sequence ID" value="EEX21501.1"/>
    <property type="molecule type" value="Genomic_DNA"/>
</dbReference>
<gene>
    <name evidence="1" type="ORF">BLAHAN_05824</name>
</gene>
<dbReference type="HOGENOM" id="CLU_3165171_0_0_9"/>
<evidence type="ECO:0008006" key="3">
    <source>
        <dbReference type="Google" id="ProtNLM"/>
    </source>
</evidence>
<keyword evidence="2" id="KW-1185">Reference proteome</keyword>
<sequence>MSVTYTNEKGNFVMDKEKAAGNYRHDNTGDELWTGKGIGVAVLDTGE</sequence>
<comment type="caution">
    <text evidence="1">The sequence shown here is derived from an EMBL/GenBank/DDBJ whole genome shotgun (WGS) entry which is preliminary data.</text>
</comment>
<protein>
    <recommendedName>
        <fullName evidence="3">Peptidase S8/S53 domain-containing protein</fullName>
    </recommendedName>
</protein>
<organism evidence="1 2">
    <name type="scientific">Blautia hansenii DSM 20583</name>
    <dbReference type="NCBI Taxonomy" id="537007"/>
    <lineage>
        <taxon>Bacteria</taxon>
        <taxon>Bacillati</taxon>
        <taxon>Bacillota</taxon>
        <taxon>Clostridia</taxon>
        <taxon>Lachnospirales</taxon>
        <taxon>Lachnospiraceae</taxon>
        <taxon>Blautia</taxon>
    </lineage>
</organism>
<dbReference type="STRING" id="537007.BLAHAN_05824"/>
<accession>C9L8V2</accession>
<dbReference type="AlphaFoldDB" id="C9L8V2"/>
<reference evidence="1" key="1">
    <citation type="submission" date="2009-09" db="EMBL/GenBank/DDBJ databases">
        <authorList>
            <person name="Weinstock G."/>
            <person name="Sodergren E."/>
            <person name="Clifton S."/>
            <person name="Fulton L."/>
            <person name="Fulton B."/>
            <person name="Courtney L."/>
            <person name="Fronick C."/>
            <person name="Harrison M."/>
            <person name="Strong C."/>
            <person name="Farmer C."/>
            <person name="Delahaunty K."/>
            <person name="Markovic C."/>
            <person name="Hall O."/>
            <person name="Minx P."/>
            <person name="Tomlinson C."/>
            <person name="Mitreva M."/>
            <person name="Nelson J."/>
            <person name="Hou S."/>
            <person name="Wollam A."/>
            <person name="Pepin K.H."/>
            <person name="Johnson M."/>
            <person name="Bhonagiri V."/>
            <person name="Nash W.E."/>
            <person name="Warren W."/>
            <person name="Chinwalla A."/>
            <person name="Mardis E.R."/>
            <person name="Wilson R.K."/>
        </authorList>
    </citation>
    <scope>NUCLEOTIDE SEQUENCE [LARGE SCALE GENOMIC DNA]</scope>
    <source>
        <strain evidence="1">DSM 20583</strain>
    </source>
</reference>
<name>C9L8V2_BLAHA</name>
<evidence type="ECO:0000313" key="1">
    <source>
        <dbReference type="EMBL" id="EEX21501.1"/>
    </source>
</evidence>